<dbReference type="PANTHER" id="PTHR30387:SF2">
    <property type="entry name" value="MANNONATE DEHYDRATASE"/>
    <property type="match status" value="1"/>
</dbReference>
<evidence type="ECO:0000256" key="5">
    <source>
        <dbReference type="ARBA" id="ARBA00004892"/>
    </source>
</evidence>
<evidence type="ECO:0000256" key="4">
    <source>
        <dbReference type="ARBA" id="ARBA00002713"/>
    </source>
</evidence>
<proteinExistence type="inferred from homology"/>
<dbReference type="GO" id="GO:0030145">
    <property type="term" value="F:manganese ion binding"/>
    <property type="evidence" value="ECO:0007669"/>
    <property type="project" value="TreeGrafter"/>
</dbReference>
<comment type="catalytic activity">
    <reaction evidence="1">
        <text>D-mannonate = 2-dehydro-3-deoxy-D-gluconate + H2O</text>
        <dbReference type="Rhea" id="RHEA:20097"/>
        <dbReference type="ChEBI" id="CHEBI:15377"/>
        <dbReference type="ChEBI" id="CHEBI:17767"/>
        <dbReference type="ChEBI" id="CHEBI:57990"/>
        <dbReference type="EC" id="4.2.1.8"/>
    </reaction>
</comment>
<dbReference type="EMBL" id="UINC01146099">
    <property type="protein sequence ID" value="SVD36631.1"/>
    <property type="molecule type" value="Genomic_DNA"/>
</dbReference>
<dbReference type="AlphaFoldDB" id="A0A382USG9"/>
<comment type="similarity">
    <text evidence="6">Belongs to the mannonate dehydratase family.</text>
</comment>
<keyword evidence="9" id="KW-0464">Manganese</keyword>
<gene>
    <name evidence="11" type="ORF">METZ01_LOCUS389485</name>
</gene>
<comment type="cofactor">
    <cofactor evidence="2">
        <name>Mn(2+)</name>
        <dbReference type="ChEBI" id="CHEBI:29035"/>
    </cofactor>
</comment>
<dbReference type="GO" id="GO:0042840">
    <property type="term" value="P:D-glucuronate catabolic process"/>
    <property type="evidence" value="ECO:0007669"/>
    <property type="project" value="TreeGrafter"/>
</dbReference>
<dbReference type="EC" id="4.2.1.8" evidence="7"/>
<evidence type="ECO:0000256" key="2">
    <source>
        <dbReference type="ARBA" id="ARBA00001936"/>
    </source>
</evidence>
<evidence type="ECO:0000256" key="1">
    <source>
        <dbReference type="ARBA" id="ARBA00001794"/>
    </source>
</evidence>
<protein>
    <recommendedName>
        <fullName evidence="7">mannonate dehydratase</fullName>
        <ecNumber evidence="7">4.2.1.8</ecNumber>
    </recommendedName>
</protein>
<comment type="pathway">
    <text evidence="5">Carbohydrate metabolism; pentose and glucuronate interconversion.</text>
</comment>
<organism evidence="11">
    <name type="scientific">marine metagenome</name>
    <dbReference type="NCBI Taxonomy" id="408172"/>
    <lineage>
        <taxon>unclassified sequences</taxon>
        <taxon>metagenomes</taxon>
        <taxon>ecological metagenomes</taxon>
    </lineage>
</organism>
<comment type="cofactor">
    <cofactor evidence="3">
        <name>Fe(2+)</name>
        <dbReference type="ChEBI" id="CHEBI:29033"/>
    </cofactor>
</comment>
<dbReference type="InterPro" id="IPR004628">
    <property type="entry name" value="Man_deHydtase"/>
</dbReference>
<evidence type="ECO:0000256" key="10">
    <source>
        <dbReference type="ARBA" id="ARBA00023239"/>
    </source>
</evidence>
<reference evidence="11" key="1">
    <citation type="submission" date="2018-05" db="EMBL/GenBank/DDBJ databases">
        <authorList>
            <person name="Lanie J.A."/>
            <person name="Ng W.-L."/>
            <person name="Kazmierczak K.M."/>
            <person name="Andrzejewski T.M."/>
            <person name="Davidsen T.M."/>
            <person name="Wayne K.J."/>
            <person name="Tettelin H."/>
            <person name="Glass J.I."/>
            <person name="Rusch D."/>
            <person name="Podicherti R."/>
            <person name="Tsui H.-C.T."/>
            <person name="Winkler M.E."/>
        </authorList>
    </citation>
    <scope>NUCLEOTIDE SEQUENCE</scope>
</reference>
<evidence type="ECO:0000256" key="9">
    <source>
        <dbReference type="ARBA" id="ARBA00023211"/>
    </source>
</evidence>
<dbReference type="InterPro" id="IPR036237">
    <property type="entry name" value="Xyl_isomerase-like_sf"/>
</dbReference>
<evidence type="ECO:0000256" key="3">
    <source>
        <dbReference type="ARBA" id="ARBA00001954"/>
    </source>
</evidence>
<evidence type="ECO:0000256" key="8">
    <source>
        <dbReference type="ARBA" id="ARBA00023004"/>
    </source>
</evidence>
<dbReference type="PANTHER" id="PTHR30387">
    <property type="entry name" value="MANNONATE DEHYDRATASE"/>
    <property type="match status" value="1"/>
</dbReference>
<evidence type="ECO:0000256" key="6">
    <source>
        <dbReference type="ARBA" id="ARBA00007389"/>
    </source>
</evidence>
<dbReference type="GO" id="GO:0008198">
    <property type="term" value="F:ferrous iron binding"/>
    <property type="evidence" value="ECO:0007669"/>
    <property type="project" value="TreeGrafter"/>
</dbReference>
<dbReference type="SUPFAM" id="SSF51658">
    <property type="entry name" value="Xylose isomerase-like"/>
    <property type="match status" value="1"/>
</dbReference>
<comment type="function">
    <text evidence="4">Catalyzes the dehydration of D-mannonate.</text>
</comment>
<keyword evidence="8" id="KW-0408">Iron</keyword>
<evidence type="ECO:0000256" key="7">
    <source>
        <dbReference type="ARBA" id="ARBA00012927"/>
    </source>
</evidence>
<dbReference type="Gene3D" id="3.20.20.150">
    <property type="entry name" value="Divalent-metal-dependent TIM barrel enzymes"/>
    <property type="match status" value="1"/>
</dbReference>
<name>A0A382USG9_9ZZZZ</name>
<sequence>MKLSMMIHPFNDRNLQLAAQVGVSEMVIPYPGEDLKALLETKRRVESFGMRLTHIERKVPHLKLVHRLPGWEEQLQVFKTLLRNMAEAEMKILCYNWMPDEDWQRTSCETQERGGALVTAFNLAEVDRNVTDAEGKPTEPTSAGRLWENLARLLEELTPIAEDAGVKLALHPDDPPLSELRGQSRIITSVDALEKVTQLVDSPSNGICFCQGSLAPAGEDIPKGIKRLGGKIVFAHFRNVKGTADNLQECFHDNGD</sequence>
<evidence type="ECO:0000313" key="11">
    <source>
        <dbReference type="EMBL" id="SVD36631.1"/>
    </source>
</evidence>
<keyword evidence="10" id="KW-0456">Lyase</keyword>
<dbReference type="Pfam" id="PF03786">
    <property type="entry name" value="UxuA"/>
    <property type="match status" value="2"/>
</dbReference>
<accession>A0A382USG9</accession>
<feature type="non-terminal residue" evidence="11">
    <location>
        <position position="256"/>
    </location>
</feature>
<dbReference type="GO" id="GO:0008927">
    <property type="term" value="F:mannonate dehydratase activity"/>
    <property type="evidence" value="ECO:0007669"/>
    <property type="project" value="UniProtKB-EC"/>
</dbReference>